<sequence length="113" mass="12681">MGVGDREKSFKGLNNGGMKKFRAADMVPANATKEKKSDFKETFTCRSLRWVETDGMIGLLIIFSVLLPRTLKMYRIELTRIGISSITDRQANLSEDSGLQFLNVCVNNQVFNG</sequence>
<reference evidence="1 2" key="1">
    <citation type="journal article" date="2021" name="Plant Biotechnol. J.">
        <title>Multi-omics assisted identification of the key and species-specific regulatory components of drought-tolerant mechanisms in Gossypium stocksii.</title>
        <authorList>
            <person name="Yu D."/>
            <person name="Ke L."/>
            <person name="Zhang D."/>
            <person name="Wu Y."/>
            <person name="Sun Y."/>
            <person name="Mei J."/>
            <person name="Sun J."/>
            <person name="Sun Y."/>
        </authorList>
    </citation>
    <scope>NUCLEOTIDE SEQUENCE [LARGE SCALE GENOMIC DNA]</scope>
    <source>
        <strain evidence="2">cv. E1</strain>
        <tissue evidence="1">Leaf</tissue>
    </source>
</reference>
<name>A0A9D3WMC0_9ROSI</name>
<keyword evidence="2" id="KW-1185">Reference proteome</keyword>
<comment type="caution">
    <text evidence="1">The sequence shown here is derived from an EMBL/GenBank/DDBJ whole genome shotgun (WGS) entry which is preliminary data.</text>
</comment>
<evidence type="ECO:0000313" key="2">
    <source>
        <dbReference type="Proteomes" id="UP000828251"/>
    </source>
</evidence>
<dbReference type="EMBL" id="JAIQCV010000001">
    <property type="protein sequence ID" value="KAH1131680.1"/>
    <property type="molecule type" value="Genomic_DNA"/>
</dbReference>
<accession>A0A9D3WMC0</accession>
<dbReference type="Proteomes" id="UP000828251">
    <property type="component" value="Unassembled WGS sequence"/>
</dbReference>
<protein>
    <submittedName>
        <fullName evidence="1">Uncharacterized protein</fullName>
    </submittedName>
</protein>
<organism evidence="1 2">
    <name type="scientific">Gossypium stocksii</name>
    <dbReference type="NCBI Taxonomy" id="47602"/>
    <lineage>
        <taxon>Eukaryota</taxon>
        <taxon>Viridiplantae</taxon>
        <taxon>Streptophyta</taxon>
        <taxon>Embryophyta</taxon>
        <taxon>Tracheophyta</taxon>
        <taxon>Spermatophyta</taxon>
        <taxon>Magnoliopsida</taxon>
        <taxon>eudicotyledons</taxon>
        <taxon>Gunneridae</taxon>
        <taxon>Pentapetalae</taxon>
        <taxon>rosids</taxon>
        <taxon>malvids</taxon>
        <taxon>Malvales</taxon>
        <taxon>Malvaceae</taxon>
        <taxon>Malvoideae</taxon>
        <taxon>Gossypium</taxon>
    </lineage>
</organism>
<evidence type="ECO:0000313" key="1">
    <source>
        <dbReference type="EMBL" id="KAH1131680.1"/>
    </source>
</evidence>
<dbReference type="AlphaFoldDB" id="A0A9D3WMC0"/>
<proteinExistence type="predicted"/>
<gene>
    <name evidence="1" type="ORF">J1N35_003058</name>
</gene>